<evidence type="ECO:0000313" key="4">
    <source>
        <dbReference type="Proteomes" id="UP000054097"/>
    </source>
</evidence>
<keyword evidence="1" id="KW-0472">Membrane</keyword>
<evidence type="ECO:0000259" key="2">
    <source>
        <dbReference type="PROSITE" id="PS51762"/>
    </source>
</evidence>
<dbReference type="STRING" id="933852.A0A0C3AUM4"/>
<name>A0A0C3AUM4_SERVB</name>
<accession>A0A0C3AUM4</accession>
<organism evidence="3 4">
    <name type="scientific">Serendipita vermifera MAFF 305830</name>
    <dbReference type="NCBI Taxonomy" id="933852"/>
    <lineage>
        <taxon>Eukaryota</taxon>
        <taxon>Fungi</taxon>
        <taxon>Dikarya</taxon>
        <taxon>Basidiomycota</taxon>
        <taxon>Agaricomycotina</taxon>
        <taxon>Agaricomycetes</taxon>
        <taxon>Sebacinales</taxon>
        <taxon>Serendipitaceae</taxon>
        <taxon>Serendipita</taxon>
    </lineage>
</organism>
<keyword evidence="1" id="KW-1133">Transmembrane helix</keyword>
<keyword evidence="1" id="KW-0812">Transmembrane</keyword>
<sequence length="407" mass="44740">MFMTRHGEFRRGLGWRCQIFTPIMLCLLTLIICQVVRPVDGLDLFGFNVRMPSLFPRTGNVLGGTVQSLEKRAANKTLWILAKTYQGQTFFDEWDFYSGPDYTHGLVDYLNKTEAIASGLAYITEDGRANMHVDSVTPLTLDEINSQTKLRPSIRISTQAKYNQGLFILDVAQAPYGCGTWPAYWSTNENWPNDGEIDIIENVHSSVSNQVSWHTTANCTLISPGNYTGTAGSTTCDHNYMSNTGCGIVDQSIASFGPTFNAKGGGVYAMKWDSNSIDVWFFYRSAIPDDILTGLPSPGTWPLPSASLSGLGCPIDTYFRNHMLIFDMTLCGDWAGTSYEAAGCPGTCAERVADPSSFVNATWSINSIKIYNQTVINTAYLDAGTGRTGYSFWAAVFALIAALLLFL</sequence>
<feature type="domain" description="GH16" evidence="2">
    <location>
        <begin position="77"/>
        <end position="343"/>
    </location>
</feature>
<dbReference type="InterPro" id="IPR050546">
    <property type="entry name" value="Glycosyl_Hydrlase_16"/>
</dbReference>
<reference evidence="4" key="2">
    <citation type="submission" date="2015-01" db="EMBL/GenBank/DDBJ databases">
        <title>Evolutionary Origins and Diversification of the Mycorrhizal Mutualists.</title>
        <authorList>
            <consortium name="DOE Joint Genome Institute"/>
            <consortium name="Mycorrhizal Genomics Consortium"/>
            <person name="Kohler A."/>
            <person name="Kuo A."/>
            <person name="Nagy L.G."/>
            <person name="Floudas D."/>
            <person name="Copeland A."/>
            <person name="Barry K.W."/>
            <person name="Cichocki N."/>
            <person name="Veneault-Fourrey C."/>
            <person name="LaButti K."/>
            <person name="Lindquist E.A."/>
            <person name="Lipzen A."/>
            <person name="Lundell T."/>
            <person name="Morin E."/>
            <person name="Murat C."/>
            <person name="Riley R."/>
            <person name="Ohm R."/>
            <person name="Sun H."/>
            <person name="Tunlid A."/>
            <person name="Henrissat B."/>
            <person name="Grigoriev I.V."/>
            <person name="Hibbett D.S."/>
            <person name="Martin F."/>
        </authorList>
    </citation>
    <scope>NUCLEOTIDE SEQUENCE [LARGE SCALE GENOMIC DNA]</scope>
    <source>
        <strain evidence="4">MAFF 305830</strain>
    </source>
</reference>
<dbReference type="EMBL" id="KN824294">
    <property type="protein sequence ID" value="KIM28270.1"/>
    <property type="molecule type" value="Genomic_DNA"/>
</dbReference>
<dbReference type="InterPro" id="IPR000757">
    <property type="entry name" value="Beta-glucanase-like"/>
</dbReference>
<dbReference type="Proteomes" id="UP000054097">
    <property type="component" value="Unassembled WGS sequence"/>
</dbReference>
<dbReference type="PANTHER" id="PTHR10963">
    <property type="entry name" value="GLYCOSYL HYDROLASE-RELATED"/>
    <property type="match status" value="1"/>
</dbReference>
<keyword evidence="4" id="KW-1185">Reference proteome</keyword>
<protein>
    <submittedName>
        <fullName evidence="3">Glycoside hydrolase family 16 protein</fullName>
    </submittedName>
</protein>
<dbReference type="GO" id="GO:0004553">
    <property type="term" value="F:hydrolase activity, hydrolyzing O-glycosyl compounds"/>
    <property type="evidence" value="ECO:0007669"/>
    <property type="project" value="InterPro"/>
</dbReference>
<keyword evidence="3" id="KW-0378">Hydrolase</keyword>
<dbReference type="HOGENOM" id="CLU_016972_0_2_1"/>
<dbReference type="SUPFAM" id="SSF49899">
    <property type="entry name" value="Concanavalin A-like lectins/glucanases"/>
    <property type="match status" value="1"/>
</dbReference>
<feature type="transmembrane region" description="Helical" evidence="1">
    <location>
        <begin position="390"/>
        <end position="406"/>
    </location>
</feature>
<evidence type="ECO:0000313" key="3">
    <source>
        <dbReference type="EMBL" id="KIM28270.1"/>
    </source>
</evidence>
<dbReference type="OrthoDB" id="192832at2759"/>
<evidence type="ECO:0000256" key="1">
    <source>
        <dbReference type="SAM" id="Phobius"/>
    </source>
</evidence>
<dbReference type="CDD" id="cd02181">
    <property type="entry name" value="GH16_fungal_Lam16A_glucanase"/>
    <property type="match status" value="1"/>
</dbReference>
<dbReference type="Pfam" id="PF26113">
    <property type="entry name" value="GH16_XgeA"/>
    <property type="match status" value="1"/>
</dbReference>
<proteinExistence type="predicted"/>
<dbReference type="Gene3D" id="2.60.120.200">
    <property type="match status" value="1"/>
</dbReference>
<dbReference type="GO" id="GO:0009251">
    <property type="term" value="P:glucan catabolic process"/>
    <property type="evidence" value="ECO:0007669"/>
    <property type="project" value="TreeGrafter"/>
</dbReference>
<dbReference type="PROSITE" id="PS51762">
    <property type="entry name" value="GH16_2"/>
    <property type="match status" value="1"/>
</dbReference>
<reference evidence="3 4" key="1">
    <citation type="submission" date="2014-04" db="EMBL/GenBank/DDBJ databases">
        <authorList>
            <consortium name="DOE Joint Genome Institute"/>
            <person name="Kuo A."/>
            <person name="Zuccaro A."/>
            <person name="Kohler A."/>
            <person name="Nagy L.G."/>
            <person name="Floudas D."/>
            <person name="Copeland A."/>
            <person name="Barry K.W."/>
            <person name="Cichocki N."/>
            <person name="Veneault-Fourrey C."/>
            <person name="LaButti K."/>
            <person name="Lindquist E.A."/>
            <person name="Lipzen A."/>
            <person name="Lundell T."/>
            <person name="Morin E."/>
            <person name="Murat C."/>
            <person name="Sun H."/>
            <person name="Tunlid A."/>
            <person name="Henrissat B."/>
            <person name="Grigoriev I.V."/>
            <person name="Hibbett D.S."/>
            <person name="Martin F."/>
            <person name="Nordberg H.P."/>
            <person name="Cantor M.N."/>
            <person name="Hua S.X."/>
        </authorList>
    </citation>
    <scope>NUCLEOTIDE SEQUENCE [LARGE SCALE GENOMIC DNA]</scope>
    <source>
        <strain evidence="3 4">MAFF 305830</strain>
    </source>
</reference>
<dbReference type="PANTHER" id="PTHR10963:SF24">
    <property type="entry name" value="GLYCOSIDASE C21B10.07-RELATED"/>
    <property type="match status" value="1"/>
</dbReference>
<dbReference type="InterPro" id="IPR013320">
    <property type="entry name" value="ConA-like_dom_sf"/>
</dbReference>
<dbReference type="AlphaFoldDB" id="A0A0C3AUM4"/>
<gene>
    <name evidence="3" type="ORF">M408DRAFT_145158</name>
</gene>